<keyword evidence="9 11" id="KW-1133">Transmembrane helix</keyword>
<evidence type="ECO:0000256" key="5">
    <source>
        <dbReference type="ARBA" id="ARBA00022475"/>
    </source>
</evidence>
<evidence type="ECO:0000256" key="4">
    <source>
        <dbReference type="ARBA" id="ARBA00022448"/>
    </source>
</evidence>
<feature type="transmembrane region" description="Helical" evidence="11">
    <location>
        <begin position="392"/>
        <end position="413"/>
    </location>
</feature>
<feature type="transmembrane region" description="Helical" evidence="11">
    <location>
        <begin position="332"/>
        <end position="355"/>
    </location>
</feature>
<protein>
    <submittedName>
        <fullName evidence="12">Sugar MFS transporter</fullName>
    </submittedName>
</protein>
<gene>
    <name evidence="12" type="ORF">PBT88_08275</name>
</gene>
<feature type="transmembrane region" description="Helical" evidence="11">
    <location>
        <begin position="367"/>
        <end position="386"/>
    </location>
</feature>
<dbReference type="Proteomes" id="UP001210865">
    <property type="component" value="Chromosome"/>
</dbReference>
<evidence type="ECO:0000313" key="12">
    <source>
        <dbReference type="EMBL" id="WBO24092.1"/>
    </source>
</evidence>
<evidence type="ECO:0000256" key="7">
    <source>
        <dbReference type="ARBA" id="ARBA00022597"/>
    </source>
</evidence>
<dbReference type="InterPro" id="IPR036259">
    <property type="entry name" value="MFS_trans_sf"/>
</dbReference>
<organism evidence="12 13">
    <name type="scientific">Sphingomonas abietis</name>
    <dbReference type="NCBI Taxonomy" id="3012344"/>
    <lineage>
        <taxon>Bacteria</taxon>
        <taxon>Pseudomonadati</taxon>
        <taxon>Pseudomonadota</taxon>
        <taxon>Alphaproteobacteria</taxon>
        <taxon>Sphingomonadales</taxon>
        <taxon>Sphingomonadaceae</taxon>
        <taxon>Sphingomonas</taxon>
    </lineage>
</organism>
<dbReference type="InterPro" id="IPR011701">
    <property type="entry name" value="MFS"/>
</dbReference>
<proteinExistence type="inferred from homology"/>
<keyword evidence="6" id="KW-0997">Cell inner membrane</keyword>
<name>A0ABY7NSE3_9SPHN</name>
<feature type="transmembrane region" description="Helical" evidence="11">
    <location>
        <begin position="241"/>
        <end position="263"/>
    </location>
</feature>
<keyword evidence="10 11" id="KW-0472">Membrane</keyword>
<feature type="transmembrane region" description="Helical" evidence="11">
    <location>
        <begin position="107"/>
        <end position="134"/>
    </location>
</feature>
<evidence type="ECO:0000256" key="8">
    <source>
        <dbReference type="ARBA" id="ARBA00022692"/>
    </source>
</evidence>
<keyword evidence="8 11" id="KW-0812">Transmembrane</keyword>
<evidence type="ECO:0000256" key="9">
    <source>
        <dbReference type="ARBA" id="ARBA00022989"/>
    </source>
</evidence>
<dbReference type="Pfam" id="PF07690">
    <property type="entry name" value="MFS_1"/>
    <property type="match status" value="1"/>
</dbReference>
<evidence type="ECO:0000256" key="3">
    <source>
        <dbReference type="ARBA" id="ARBA00009120"/>
    </source>
</evidence>
<feature type="transmembrane region" description="Helical" evidence="11">
    <location>
        <begin position="283"/>
        <end position="301"/>
    </location>
</feature>
<evidence type="ECO:0000313" key="13">
    <source>
        <dbReference type="Proteomes" id="UP001210865"/>
    </source>
</evidence>
<dbReference type="InterPro" id="IPR005964">
    <property type="entry name" value="Glc/Gal_transptr_bac"/>
</dbReference>
<evidence type="ECO:0000256" key="11">
    <source>
        <dbReference type="SAM" id="Phobius"/>
    </source>
</evidence>
<feature type="transmembrane region" description="Helical" evidence="11">
    <location>
        <begin position="53"/>
        <end position="75"/>
    </location>
</feature>
<feature type="transmembrane region" description="Helical" evidence="11">
    <location>
        <begin position="82"/>
        <end position="101"/>
    </location>
</feature>
<keyword evidence="7" id="KW-0762">Sugar transport</keyword>
<reference evidence="12 13" key="1">
    <citation type="submission" date="2022-12" db="EMBL/GenBank/DDBJ databases">
        <title>Sphingomonas abieness sp. nov., an endophytic bacterium isolated from Abies koreana.</title>
        <authorList>
            <person name="Jiang L."/>
            <person name="Lee J."/>
        </authorList>
    </citation>
    <scope>NUCLEOTIDE SEQUENCE [LARGE SCALE GENOMIC DNA]</scope>
    <source>
        <strain evidence="13">PAMB 00755</strain>
    </source>
</reference>
<dbReference type="EMBL" id="CP115174">
    <property type="protein sequence ID" value="WBO24092.1"/>
    <property type="molecule type" value="Genomic_DNA"/>
</dbReference>
<dbReference type="PANTHER" id="PTHR43702">
    <property type="entry name" value="L-FUCOSE-PROTON SYMPORTER"/>
    <property type="match status" value="1"/>
</dbReference>
<comment type="subcellular location">
    <subcellularLocation>
        <location evidence="2">Cell inner membrane</location>
        <topology evidence="2">Multi-pass membrane protein</topology>
    </subcellularLocation>
</comment>
<evidence type="ECO:0000256" key="6">
    <source>
        <dbReference type="ARBA" id="ARBA00022519"/>
    </source>
</evidence>
<evidence type="ECO:0000256" key="1">
    <source>
        <dbReference type="ARBA" id="ARBA00003321"/>
    </source>
</evidence>
<dbReference type="PANTHER" id="PTHR43702:SF3">
    <property type="entry name" value="PROTEIN TSGA"/>
    <property type="match status" value="1"/>
</dbReference>
<dbReference type="RefSeq" id="WP_270078721.1">
    <property type="nucleotide sequence ID" value="NZ_CP115174.1"/>
</dbReference>
<comment type="similarity">
    <text evidence="3">Belongs to the major facilitator superfamily. FHS transporter (TC 2.A.1.7) family.</text>
</comment>
<dbReference type="Gene3D" id="1.20.1250.20">
    <property type="entry name" value="MFS general substrate transporter like domains"/>
    <property type="match status" value="2"/>
</dbReference>
<keyword evidence="13" id="KW-1185">Reference proteome</keyword>
<dbReference type="InterPro" id="IPR050375">
    <property type="entry name" value="MFS_TsgA-like"/>
</dbReference>
<dbReference type="NCBIfam" id="TIGR01272">
    <property type="entry name" value="gluP"/>
    <property type="match status" value="1"/>
</dbReference>
<keyword evidence="5" id="KW-1003">Cell membrane</keyword>
<dbReference type="CDD" id="cd17394">
    <property type="entry name" value="MFS_FucP_like"/>
    <property type="match status" value="1"/>
</dbReference>
<sequence length="417" mass="43107">MNQAAVEAKGGTSRTLAWLVIGLFFMWGGATSLNDILIPKLKGLYSLSYADVMLTQFAFFTAYFIVSVPAGALVARIGYLRGIVTGLVVSAIGALLFWPAAGSGMYASFLGALFVLAGGITILQVAANPFIALLGDEKTSSSRLTFAQAFNSLGTTVWPFVGSSLILSGAAATDPSTLSGTALDAFRASESAVIAHVYVAIAIVLLIIAGIFWARRNAVRDERPEAVGFMDSLSLLGNRRVLLGVIALFAYVGAEVSIGSTLVNYLQLPSTMGIDAETAGHRLSLYWGGAMVGRFVGAALLQRIEPGRLLAAFAALAGLLVLASMFTSGPIAGWALIAVGLFNSIMFPTIFSLSLKGLGAKTAEGSGLLCMAIVGGAILPLATGGLADATSIATALIIPLICYVFIGIFGMTAPAKD</sequence>
<feature type="transmembrane region" description="Helical" evidence="11">
    <location>
        <begin position="16"/>
        <end position="33"/>
    </location>
</feature>
<accession>A0ABY7NSE3</accession>
<keyword evidence="4" id="KW-0813">Transport</keyword>
<feature type="transmembrane region" description="Helical" evidence="11">
    <location>
        <begin position="308"/>
        <end position="326"/>
    </location>
</feature>
<evidence type="ECO:0000256" key="10">
    <source>
        <dbReference type="ARBA" id="ARBA00023136"/>
    </source>
</evidence>
<feature type="transmembrane region" description="Helical" evidence="11">
    <location>
        <begin position="192"/>
        <end position="214"/>
    </location>
</feature>
<dbReference type="SUPFAM" id="SSF103473">
    <property type="entry name" value="MFS general substrate transporter"/>
    <property type="match status" value="1"/>
</dbReference>
<comment type="function">
    <text evidence="1">Intake of glucose and galactose.</text>
</comment>
<evidence type="ECO:0000256" key="2">
    <source>
        <dbReference type="ARBA" id="ARBA00004429"/>
    </source>
</evidence>
<feature type="transmembrane region" description="Helical" evidence="11">
    <location>
        <begin position="146"/>
        <end position="172"/>
    </location>
</feature>